<evidence type="ECO:0000256" key="4">
    <source>
        <dbReference type="ARBA" id="ARBA00022824"/>
    </source>
</evidence>
<evidence type="ECO:0000256" key="6">
    <source>
        <dbReference type="ARBA" id="ARBA00023136"/>
    </source>
</evidence>
<dbReference type="GO" id="GO:0097250">
    <property type="term" value="P:mitochondrial respirasome assembly"/>
    <property type="evidence" value="ECO:0007669"/>
    <property type="project" value="InterPro"/>
</dbReference>
<feature type="transmembrane region" description="Helical" evidence="7">
    <location>
        <begin position="22"/>
        <end position="48"/>
    </location>
</feature>
<evidence type="ECO:0000313" key="8">
    <source>
        <dbReference type="Proteomes" id="UP000038040"/>
    </source>
</evidence>
<protein>
    <submittedName>
        <fullName evidence="9">Receptor for retinol uptake STRA6</fullName>
    </submittedName>
</protein>
<keyword evidence="4" id="KW-0256">Endoplasmic reticulum</keyword>
<sequence>LIESEWPDKDELLDVIYWGKQILALMIGISWGIIPLHGLLAIVLYIGISTIFGQLYIANFQKVFFSIFLAKSFFFLLQYY</sequence>
<evidence type="ECO:0000256" key="3">
    <source>
        <dbReference type="ARBA" id="ARBA00022692"/>
    </source>
</evidence>
<evidence type="ECO:0000256" key="5">
    <source>
        <dbReference type="ARBA" id="ARBA00022989"/>
    </source>
</evidence>
<evidence type="ECO:0000256" key="2">
    <source>
        <dbReference type="ARBA" id="ARBA00009436"/>
    </source>
</evidence>
<dbReference type="AlphaFoldDB" id="A0A0N4UN08"/>
<accession>A0A0N4UN08</accession>
<evidence type="ECO:0000256" key="1">
    <source>
        <dbReference type="ARBA" id="ARBA00004477"/>
    </source>
</evidence>
<dbReference type="InterPro" id="IPR010742">
    <property type="entry name" value="RCAF1"/>
</dbReference>
<evidence type="ECO:0000256" key="7">
    <source>
        <dbReference type="SAM" id="Phobius"/>
    </source>
</evidence>
<comment type="subcellular location">
    <subcellularLocation>
        <location evidence="1">Endoplasmic reticulum membrane</location>
        <topology evidence="1">Multi-pass membrane protein</topology>
    </subcellularLocation>
</comment>
<evidence type="ECO:0000313" key="9">
    <source>
        <dbReference type="WBParaSite" id="DME_0000927001-mRNA-1"/>
    </source>
</evidence>
<dbReference type="InterPro" id="IPR029008">
    <property type="entry name" value="EMC6-like"/>
</dbReference>
<dbReference type="PANTHER" id="PTHR12906:SF0">
    <property type="entry name" value="GEL COMPLEX SUBUNIT OPTI"/>
    <property type="match status" value="1"/>
</dbReference>
<dbReference type="GO" id="GO:0005789">
    <property type="term" value="C:endoplasmic reticulum membrane"/>
    <property type="evidence" value="ECO:0007669"/>
    <property type="project" value="UniProtKB-SubCell"/>
</dbReference>
<dbReference type="Pfam" id="PF07019">
    <property type="entry name" value="EMC6"/>
    <property type="match status" value="1"/>
</dbReference>
<proteinExistence type="inferred from homology"/>
<dbReference type="GO" id="GO:0005739">
    <property type="term" value="C:mitochondrion"/>
    <property type="evidence" value="ECO:0007669"/>
    <property type="project" value="GOC"/>
</dbReference>
<organism evidence="8 9">
    <name type="scientific">Dracunculus medinensis</name>
    <name type="common">Guinea worm</name>
    <dbReference type="NCBI Taxonomy" id="318479"/>
    <lineage>
        <taxon>Eukaryota</taxon>
        <taxon>Metazoa</taxon>
        <taxon>Ecdysozoa</taxon>
        <taxon>Nematoda</taxon>
        <taxon>Chromadorea</taxon>
        <taxon>Rhabditida</taxon>
        <taxon>Spirurina</taxon>
        <taxon>Dracunculoidea</taxon>
        <taxon>Dracunculidae</taxon>
        <taxon>Dracunculus</taxon>
    </lineage>
</organism>
<dbReference type="Proteomes" id="UP000038040">
    <property type="component" value="Unplaced"/>
</dbReference>
<comment type="similarity">
    <text evidence="2">Belongs to the EMC6 family.</text>
</comment>
<feature type="transmembrane region" description="Helical" evidence="7">
    <location>
        <begin position="60"/>
        <end position="79"/>
    </location>
</feature>
<reference evidence="9" key="1">
    <citation type="submission" date="2017-02" db="UniProtKB">
        <authorList>
            <consortium name="WormBaseParasite"/>
        </authorList>
    </citation>
    <scope>IDENTIFICATION</scope>
</reference>
<keyword evidence="3 7" id="KW-0812">Transmembrane</keyword>
<name>A0A0N4UN08_DRAME</name>
<dbReference type="PANTHER" id="PTHR12906">
    <property type="entry name" value="PROTEIN C20ORF24 RAB5-INTERACTING PROTEIN"/>
    <property type="match status" value="1"/>
</dbReference>
<keyword evidence="5 7" id="KW-1133">Transmembrane helix</keyword>
<keyword evidence="6 7" id="KW-0472">Membrane</keyword>
<dbReference type="WBParaSite" id="DME_0000927001-mRNA-1">
    <property type="protein sequence ID" value="DME_0000927001-mRNA-1"/>
    <property type="gene ID" value="DME_0000927001"/>
</dbReference>